<keyword evidence="3" id="KW-1185">Reference proteome</keyword>
<organism evidence="2 3">
    <name type="scientific">Fasciola hepatica</name>
    <name type="common">Liver fluke</name>
    <dbReference type="NCBI Taxonomy" id="6192"/>
    <lineage>
        <taxon>Eukaryota</taxon>
        <taxon>Metazoa</taxon>
        <taxon>Spiralia</taxon>
        <taxon>Lophotrochozoa</taxon>
        <taxon>Platyhelminthes</taxon>
        <taxon>Trematoda</taxon>
        <taxon>Digenea</taxon>
        <taxon>Plagiorchiida</taxon>
        <taxon>Echinostomata</taxon>
        <taxon>Echinostomatoidea</taxon>
        <taxon>Fasciolidae</taxon>
        <taxon>Fasciola</taxon>
    </lineage>
</organism>
<gene>
    <name evidence="2" type="ORF">D915_008625</name>
</gene>
<comment type="caution">
    <text evidence="2">The sequence shown here is derived from an EMBL/GenBank/DDBJ whole genome shotgun (WGS) entry which is preliminary data.</text>
</comment>
<evidence type="ECO:0000313" key="3">
    <source>
        <dbReference type="Proteomes" id="UP000230066"/>
    </source>
</evidence>
<evidence type="ECO:0000259" key="1">
    <source>
        <dbReference type="Pfam" id="PF18569"/>
    </source>
</evidence>
<dbReference type="Gene3D" id="1.20.1050.130">
    <property type="match status" value="1"/>
</dbReference>
<dbReference type="EMBL" id="JXXN02004389">
    <property type="protein sequence ID" value="THD20621.1"/>
    <property type="molecule type" value="Genomic_DNA"/>
</dbReference>
<accession>A0A4E0R5B7</accession>
<protein>
    <recommendedName>
        <fullName evidence="1">AIMP2 thioredoxin-like domain-containing protein</fullName>
    </recommendedName>
</protein>
<dbReference type="Pfam" id="PF18569">
    <property type="entry name" value="Thioredoxin_16"/>
    <property type="match status" value="1"/>
</dbReference>
<proteinExistence type="predicted"/>
<evidence type="ECO:0000313" key="2">
    <source>
        <dbReference type="EMBL" id="THD20621.1"/>
    </source>
</evidence>
<reference evidence="2" key="1">
    <citation type="submission" date="2019-03" db="EMBL/GenBank/DDBJ databases">
        <title>Improved annotation for the trematode Fasciola hepatica.</title>
        <authorList>
            <person name="Choi Y.-J."/>
            <person name="Martin J."/>
            <person name="Mitreva M."/>
        </authorList>
    </citation>
    <scope>NUCLEOTIDE SEQUENCE [LARGE SCALE GENOMIC DNA]</scope>
</reference>
<dbReference type="Proteomes" id="UP000230066">
    <property type="component" value="Unassembled WGS sequence"/>
</dbReference>
<dbReference type="InterPro" id="IPR041503">
    <property type="entry name" value="AIMP2_thioredoxin"/>
</dbReference>
<feature type="domain" description="AIMP2 thioredoxin-like" evidence="1">
    <location>
        <begin position="102"/>
        <end position="180"/>
    </location>
</feature>
<dbReference type="AlphaFoldDB" id="A0A4E0R5B7"/>
<name>A0A4E0R5B7_FASHE</name>
<sequence>MYAIRRLIEPVCNLVHTDDMYYMKPYFPSSSNKVAEEFDEIGRNLSDRLSVLDATVSHLLELFQQTKKCPTKPKAASVKPTQSHPVAPTISPQRLRIAPVTVVVQANPDHPPLSALLYCHLLALHGANISLFSYIHSTVPNIPKELLQLIKSIPSIAHSKSPGCLCIRIVWTRQCPDCVTFTDIQSPFLYGESMLIQRLLSLTESDASPELSELLVKIELGLMFNPDLRETTMSQLRSHPYLTKGSRSTASALDCFLYVCARRLNILDSLPSNWRKMCASFQSLPSLNTFFAKK</sequence>